<reference evidence="2 3" key="1">
    <citation type="journal article" date="2014" name="Int. J. Syst. Evol. Microbiol.">
        <title>Complete genome sequence of Corynebacterium casei LMG S-19264T (=DSM 44701T), isolated from a smear-ripened cheese.</title>
        <authorList>
            <consortium name="US DOE Joint Genome Institute (JGI-PGF)"/>
            <person name="Walter F."/>
            <person name="Albersmeier A."/>
            <person name="Kalinowski J."/>
            <person name="Ruckert C."/>
        </authorList>
    </citation>
    <scope>NUCLEOTIDE SEQUENCE [LARGE SCALE GENOMIC DNA]</scope>
    <source>
        <strain evidence="2 3">CGMCC 1.7286</strain>
    </source>
</reference>
<gene>
    <name evidence="2" type="ORF">GCM10011348_35140</name>
</gene>
<sequence length="83" mass="9564">MNETAKNSEQILAILKRELGNIAPEADLDALEPSLDVREELDIDSFDFVRYIAAVCETLETDVPEQDYIEFSTLERAQRYLLR</sequence>
<proteinExistence type="predicted"/>
<accession>A0A917ZLG3</accession>
<comment type="caution">
    <text evidence="2">The sequence shown here is derived from an EMBL/GenBank/DDBJ whole genome shotgun (WGS) entry which is preliminary data.</text>
</comment>
<feature type="domain" description="Carrier" evidence="1">
    <location>
        <begin position="5"/>
        <end position="83"/>
    </location>
</feature>
<dbReference type="InterPro" id="IPR036736">
    <property type="entry name" value="ACP-like_sf"/>
</dbReference>
<keyword evidence="3" id="KW-1185">Reference proteome</keyword>
<organism evidence="2 3">
    <name type="scientific">Marinobacterium nitratireducens</name>
    <dbReference type="NCBI Taxonomy" id="518897"/>
    <lineage>
        <taxon>Bacteria</taxon>
        <taxon>Pseudomonadati</taxon>
        <taxon>Pseudomonadota</taxon>
        <taxon>Gammaproteobacteria</taxon>
        <taxon>Oceanospirillales</taxon>
        <taxon>Oceanospirillaceae</taxon>
        <taxon>Marinobacterium</taxon>
    </lineage>
</organism>
<dbReference type="Proteomes" id="UP000599578">
    <property type="component" value="Unassembled WGS sequence"/>
</dbReference>
<evidence type="ECO:0000313" key="3">
    <source>
        <dbReference type="Proteomes" id="UP000599578"/>
    </source>
</evidence>
<evidence type="ECO:0000259" key="1">
    <source>
        <dbReference type="PROSITE" id="PS50075"/>
    </source>
</evidence>
<dbReference type="AlphaFoldDB" id="A0A917ZLG3"/>
<protein>
    <recommendedName>
        <fullName evidence="1">Carrier domain-containing protein</fullName>
    </recommendedName>
</protein>
<name>A0A917ZLG3_9GAMM</name>
<dbReference type="SUPFAM" id="SSF47336">
    <property type="entry name" value="ACP-like"/>
    <property type="match status" value="1"/>
</dbReference>
<dbReference type="Gene3D" id="1.10.1200.10">
    <property type="entry name" value="ACP-like"/>
    <property type="match status" value="1"/>
</dbReference>
<evidence type="ECO:0000313" key="2">
    <source>
        <dbReference type="EMBL" id="GGO85786.1"/>
    </source>
</evidence>
<dbReference type="RefSeq" id="WP_188861910.1">
    <property type="nucleotide sequence ID" value="NZ_BMLT01000009.1"/>
</dbReference>
<dbReference type="Pfam" id="PF00550">
    <property type="entry name" value="PP-binding"/>
    <property type="match status" value="1"/>
</dbReference>
<dbReference type="EMBL" id="BMLT01000009">
    <property type="protein sequence ID" value="GGO85786.1"/>
    <property type="molecule type" value="Genomic_DNA"/>
</dbReference>
<dbReference type="PROSITE" id="PS50075">
    <property type="entry name" value="CARRIER"/>
    <property type="match status" value="1"/>
</dbReference>
<dbReference type="InterPro" id="IPR009081">
    <property type="entry name" value="PP-bd_ACP"/>
</dbReference>